<proteinExistence type="predicted"/>
<gene>
    <name evidence="2" type="primary">AVEN_1527_1</name>
    <name evidence="2" type="ORF">CEXT_670121</name>
</gene>
<feature type="region of interest" description="Disordered" evidence="1">
    <location>
        <begin position="75"/>
        <end position="196"/>
    </location>
</feature>
<evidence type="ECO:0000313" key="2">
    <source>
        <dbReference type="EMBL" id="GIY57709.1"/>
    </source>
</evidence>
<feature type="compositionally biased region" description="Polar residues" evidence="1">
    <location>
        <begin position="75"/>
        <end position="90"/>
    </location>
</feature>
<feature type="compositionally biased region" description="Polar residues" evidence="1">
    <location>
        <begin position="109"/>
        <end position="120"/>
    </location>
</feature>
<feature type="compositionally biased region" description="Basic and acidic residues" evidence="1">
    <location>
        <begin position="177"/>
        <end position="189"/>
    </location>
</feature>
<dbReference type="EMBL" id="BPLR01012949">
    <property type="protein sequence ID" value="GIY57709.1"/>
    <property type="molecule type" value="Genomic_DNA"/>
</dbReference>
<organism evidence="2 3">
    <name type="scientific">Caerostris extrusa</name>
    <name type="common">Bark spider</name>
    <name type="synonym">Caerostris bankana</name>
    <dbReference type="NCBI Taxonomy" id="172846"/>
    <lineage>
        <taxon>Eukaryota</taxon>
        <taxon>Metazoa</taxon>
        <taxon>Ecdysozoa</taxon>
        <taxon>Arthropoda</taxon>
        <taxon>Chelicerata</taxon>
        <taxon>Arachnida</taxon>
        <taxon>Araneae</taxon>
        <taxon>Araneomorphae</taxon>
        <taxon>Entelegynae</taxon>
        <taxon>Araneoidea</taxon>
        <taxon>Araneidae</taxon>
        <taxon>Caerostris</taxon>
    </lineage>
</organism>
<dbReference type="AlphaFoldDB" id="A0AAV4UJC8"/>
<evidence type="ECO:0000313" key="3">
    <source>
        <dbReference type="Proteomes" id="UP001054945"/>
    </source>
</evidence>
<feature type="compositionally biased region" description="Polar residues" evidence="1">
    <location>
        <begin position="162"/>
        <end position="176"/>
    </location>
</feature>
<protein>
    <submittedName>
        <fullName evidence="2">Uncharacterized protein</fullName>
    </submittedName>
</protein>
<keyword evidence="3" id="KW-1185">Reference proteome</keyword>
<reference evidence="2 3" key="1">
    <citation type="submission" date="2021-06" db="EMBL/GenBank/DDBJ databases">
        <title>Caerostris extrusa draft genome.</title>
        <authorList>
            <person name="Kono N."/>
            <person name="Arakawa K."/>
        </authorList>
    </citation>
    <scope>NUCLEOTIDE SEQUENCE [LARGE SCALE GENOMIC DNA]</scope>
</reference>
<sequence length="246" mass="27310">MEFDTTSKDYSLKAFQANRDSIKAKTSSFQLECFKVVKFNCYIIIDTHKYLSYSPSKADQRGSLGESGTMDFQTTANTSFTGSYGGQKSKSLLRPRSTLKIGSDDHTSLEVSSSRSNPETSIIEHQEMQSTSRSSYVGHATNRRTVAHRPPTSQKVGEGSFEGQTTARSSFTSHQGQVEKSRPIKHESHNILNTDSGVTGASTYSKTFESYKTHHCPVLDLQVGQSVFSFNEEKNGHMFYVPKSKA</sequence>
<accession>A0AAV4UJC8</accession>
<name>A0AAV4UJC8_CAEEX</name>
<comment type="caution">
    <text evidence="2">The sequence shown here is derived from an EMBL/GenBank/DDBJ whole genome shotgun (WGS) entry which is preliminary data.</text>
</comment>
<dbReference type="Proteomes" id="UP001054945">
    <property type="component" value="Unassembled WGS sequence"/>
</dbReference>
<evidence type="ECO:0000256" key="1">
    <source>
        <dbReference type="SAM" id="MobiDB-lite"/>
    </source>
</evidence>